<name>A0A348HFJ0_9GAMM</name>
<evidence type="ECO:0000313" key="2">
    <source>
        <dbReference type="Proteomes" id="UP000267342"/>
    </source>
</evidence>
<gene>
    <name evidence="1" type="ORF">ZBT109_1636</name>
</gene>
<dbReference type="RefSeq" id="WP_027705457.1">
    <property type="nucleotide sequence ID" value="NZ_AP018933.1"/>
</dbReference>
<dbReference type="InterPro" id="IPR008772">
    <property type="entry name" value="Phosphonate_metab_PhnH"/>
</dbReference>
<protein>
    <submittedName>
        <fullName evidence="1">Uncharacterized enzyme of phosphonate metabolism</fullName>
    </submittedName>
</protein>
<dbReference type="Proteomes" id="UP000267342">
    <property type="component" value="Chromosome"/>
</dbReference>
<proteinExistence type="predicted"/>
<dbReference type="KEGG" id="zpl:ZBT109_1636"/>
<accession>A0A348HFJ0</accession>
<evidence type="ECO:0000313" key="1">
    <source>
        <dbReference type="EMBL" id="BBG30392.1"/>
    </source>
</evidence>
<sequence>MTVAHGFSDSVIGTQHCFRRVAVAMSEPGTRVQVPDVAGTNTVSAAASAVLLTLTSHDTPLFIDPSFDDDALIQLLKLHTNPPLVTNPQEAQFALLNGREGVCDPSAFFCGTDEAPERSATLIVDVEQLTSFHELMLTGPGISTYRVISPVLPLALEGYLCSRPHAFPLGIDVIVTSGDELIAIPRTTQVEEC</sequence>
<dbReference type="Pfam" id="PF05845">
    <property type="entry name" value="PhnH"/>
    <property type="match status" value="1"/>
</dbReference>
<keyword evidence="2" id="KW-1185">Reference proteome</keyword>
<dbReference type="GO" id="GO:0019634">
    <property type="term" value="P:organic phosphonate metabolic process"/>
    <property type="evidence" value="ECO:0007669"/>
    <property type="project" value="InterPro"/>
</dbReference>
<organism evidence="1 2">
    <name type="scientific">Zymobacter palmae</name>
    <dbReference type="NCBI Taxonomy" id="33074"/>
    <lineage>
        <taxon>Bacteria</taxon>
        <taxon>Pseudomonadati</taxon>
        <taxon>Pseudomonadota</taxon>
        <taxon>Gammaproteobacteria</taxon>
        <taxon>Oceanospirillales</taxon>
        <taxon>Halomonadaceae</taxon>
        <taxon>Zymobacter group</taxon>
        <taxon>Zymobacter</taxon>
    </lineage>
</organism>
<dbReference type="InterPro" id="IPR038058">
    <property type="entry name" value="PhnH-like_sp"/>
</dbReference>
<dbReference type="OrthoDB" id="9814509at2"/>
<dbReference type="Gene3D" id="3.40.50.11310">
    <property type="entry name" value="Bacterial phosphonate metabolism protein PhnH"/>
    <property type="match status" value="1"/>
</dbReference>
<dbReference type="AlphaFoldDB" id="A0A348HFJ0"/>
<dbReference type="SUPFAM" id="SSF159709">
    <property type="entry name" value="PhnH-like"/>
    <property type="match status" value="1"/>
</dbReference>
<dbReference type="PIRSF" id="PIRSF020680">
    <property type="entry name" value="PhnH"/>
    <property type="match status" value="1"/>
</dbReference>
<dbReference type="NCBIfam" id="TIGR03292">
    <property type="entry name" value="PhnH_redo"/>
    <property type="match status" value="1"/>
</dbReference>
<reference evidence="1 2" key="1">
    <citation type="submission" date="2018-09" db="EMBL/GenBank/DDBJ databases">
        <title>Zymobacter palmae IAM14233 (=T109) whole genome analysis.</title>
        <authorList>
            <person name="Yanase H."/>
        </authorList>
    </citation>
    <scope>NUCLEOTIDE SEQUENCE [LARGE SCALE GENOMIC DNA]</scope>
    <source>
        <strain evidence="1 2">IAM14233</strain>
    </source>
</reference>
<dbReference type="EMBL" id="AP018933">
    <property type="protein sequence ID" value="BBG30392.1"/>
    <property type="molecule type" value="Genomic_DNA"/>
</dbReference>
<dbReference type="STRING" id="1123510.GCA_000620025_02419"/>